<sequence>MKFLLDVNVSGSLSDFLIDLEYDVACVRDVDRSMTDGDILAWAVREQRIIITTDSDFEQLIWLQDQPHCEVLRLENLPRSKRLSLLQDVLADYDRELEAGSIVIATEQKIRIRRKLRDMKP</sequence>
<dbReference type="Proteomes" id="UP001231370">
    <property type="component" value="Unassembled WGS sequence"/>
</dbReference>
<evidence type="ECO:0000259" key="1">
    <source>
        <dbReference type="Pfam" id="PF18480"/>
    </source>
</evidence>
<accession>A0ABT7BMJ5</accession>
<feature type="domain" description="DUF5615" evidence="1">
    <location>
        <begin position="1"/>
        <end position="106"/>
    </location>
</feature>
<name>A0ABT7BMJ5_9CYAN</name>
<evidence type="ECO:0000313" key="3">
    <source>
        <dbReference type="Proteomes" id="UP001231370"/>
    </source>
</evidence>
<organism evidence="2 3">
    <name type="scientific">Roseofilum halophilum BLCC-M91</name>
    <dbReference type="NCBI Taxonomy" id="3022259"/>
    <lineage>
        <taxon>Bacteria</taxon>
        <taxon>Bacillati</taxon>
        <taxon>Cyanobacteriota</taxon>
        <taxon>Cyanophyceae</taxon>
        <taxon>Desertifilales</taxon>
        <taxon>Desertifilaceae</taxon>
        <taxon>Roseofilum</taxon>
        <taxon>Roseofilum halophilum</taxon>
    </lineage>
</organism>
<comment type="caution">
    <text evidence="2">The sequence shown here is derived from an EMBL/GenBank/DDBJ whole genome shotgun (WGS) entry which is preliminary data.</text>
</comment>
<reference evidence="2 3" key="1">
    <citation type="submission" date="2023-01" db="EMBL/GenBank/DDBJ databases">
        <title>Novel diversity within Roseofilum (Cyanobacteria; Desertifilaceae) from marine benthic mats with descriptions of four novel species.</title>
        <authorList>
            <person name="Wang Y."/>
            <person name="Berthold D.E."/>
            <person name="Hu J."/>
            <person name="Lefler F.W."/>
            <person name="Laughinghouse H.D. IV."/>
        </authorList>
    </citation>
    <scope>NUCLEOTIDE SEQUENCE [LARGE SCALE GENOMIC DNA]</scope>
    <source>
        <strain evidence="2 3">BLCC-M91</strain>
    </source>
</reference>
<dbReference type="RefSeq" id="WP_283763708.1">
    <property type="nucleotide sequence ID" value="NZ_JAQPOK010000120.1"/>
</dbReference>
<keyword evidence="3" id="KW-1185">Reference proteome</keyword>
<dbReference type="InterPro" id="IPR041049">
    <property type="entry name" value="DUF5615"/>
</dbReference>
<gene>
    <name evidence="2" type="ORF">PJF56_16205</name>
</gene>
<proteinExistence type="predicted"/>
<evidence type="ECO:0000313" key="2">
    <source>
        <dbReference type="EMBL" id="MDJ1180406.1"/>
    </source>
</evidence>
<protein>
    <submittedName>
        <fullName evidence="2">DUF5615 family PIN-like protein</fullName>
    </submittedName>
</protein>
<dbReference type="EMBL" id="JAQPOK010000120">
    <property type="protein sequence ID" value="MDJ1180406.1"/>
    <property type="molecule type" value="Genomic_DNA"/>
</dbReference>
<dbReference type="Pfam" id="PF18480">
    <property type="entry name" value="DUF5615"/>
    <property type="match status" value="1"/>
</dbReference>